<keyword evidence="2" id="KW-1185">Reference proteome</keyword>
<dbReference type="EMBL" id="CM042047">
    <property type="protein sequence ID" value="KAI3772669.1"/>
    <property type="molecule type" value="Genomic_DNA"/>
</dbReference>
<name>A0ACB9FNG4_ARCLA</name>
<reference evidence="2" key="1">
    <citation type="journal article" date="2022" name="Mol. Ecol. Resour.">
        <title>The genomes of chicory, endive, great burdock and yacon provide insights into Asteraceae palaeo-polyploidization history and plant inulin production.</title>
        <authorList>
            <person name="Fan W."/>
            <person name="Wang S."/>
            <person name="Wang H."/>
            <person name="Wang A."/>
            <person name="Jiang F."/>
            <person name="Liu H."/>
            <person name="Zhao H."/>
            <person name="Xu D."/>
            <person name="Zhang Y."/>
        </authorList>
    </citation>
    <scope>NUCLEOTIDE SEQUENCE [LARGE SCALE GENOMIC DNA]</scope>
    <source>
        <strain evidence="2">cv. Niubang</strain>
    </source>
</reference>
<dbReference type="Proteomes" id="UP001055879">
    <property type="component" value="Linkage Group LG01"/>
</dbReference>
<evidence type="ECO:0000313" key="2">
    <source>
        <dbReference type="Proteomes" id="UP001055879"/>
    </source>
</evidence>
<evidence type="ECO:0000313" key="1">
    <source>
        <dbReference type="EMBL" id="KAI3772669.1"/>
    </source>
</evidence>
<sequence>MFNFISRRIVSHVRPHIKLESCCHGLLSLYSSSSSPFTCTPTDSSNQHLFTVTYLTNSCGISPEHAILASKHVDLSKSPNTADSVLAFLNDHGFTKTQVSKLICRHPKILLHDPEKTLLPAFQTLNSIGLSSTDVAVIVSARPKGILDRSLQARALQCADYLKSVLGSDDKVIKAIKRYPMALTYDLQVYAAGNIQILREIGVPESTIVSMLALQPRTLFTSVDRFQKVIEDVKKMGFDTSKTRFLWAVHAVRSMSKSTWDVKVELYKKWGWSEDELFMAFERYPGCMMASTDKITRILDFLVNTMGWERSYILQWPIVISFSFEKRIIPRCLVYQYLAEKGLTDDFCFTNWLMYSDTKFLKWVAKKFEEESPQLLKLYQKHLNEANGSYPSILQKKDMV</sequence>
<reference evidence="1 2" key="2">
    <citation type="journal article" date="2022" name="Mol. Ecol. Resour.">
        <title>The genomes of chicory, endive, great burdock and yacon provide insights into Asteraceae paleo-polyploidization history and plant inulin production.</title>
        <authorList>
            <person name="Fan W."/>
            <person name="Wang S."/>
            <person name="Wang H."/>
            <person name="Wang A."/>
            <person name="Jiang F."/>
            <person name="Liu H."/>
            <person name="Zhao H."/>
            <person name="Xu D."/>
            <person name="Zhang Y."/>
        </authorList>
    </citation>
    <scope>NUCLEOTIDE SEQUENCE [LARGE SCALE GENOMIC DNA]</scope>
    <source>
        <strain evidence="2">cv. Niubang</strain>
    </source>
</reference>
<protein>
    <submittedName>
        <fullName evidence="1">Uncharacterized protein</fullName>
    </submittedName>
</protein>
<gene>
    <name evidence="1" type="ORF">L6452_03860</name>
</gene>
<accession>A0ACB9FNG4</accession>
<proteinExistence type="predicted"/>
<comment type="caution">
    <text evidence="1">The sequence shown here is derived from an EMBL/GenBank/DDBJ whole genome shotgun (WGS) entry which is preliminary data.</text>
</comment>
<organism evidence="1 2">
    <name type="scientific">Arctium lappa</name>
    <name type="common">Greater burdock</name>
    <name type="synonym">Lappa major</name>
    <dbReference type="NCBI Taxonomy" id="4217"/>
    <lineage>
        <taxon>Eukaryota</taxon>
        <taxon>Viridiplantae</taxon>
        <taxon>Streptophyta</taxon>
        <taxon>Embryophyta</taxon>
        <taxon>Tracheophyta</taxon>
        <taxon>Spermatophyta</taxon>
        <taxon>Magnoliopsida</taxon>
        <taxon>eudicotyledons</taxon>
        <taxon>Gunneridae</taxon>
        <taxon>Pentapetalae</taxon>
        <taxon>asterids</taxon>
        <taxon>campanulids</taxon>
        <taxon>Asterales</taxon>
        <taxon>Asteraceae</taxon>
        <taxon>Carduoideae</taxon>
        <taxon>Cardueae</taxon>
        <taxon>Arctiinae</taxon>
        <taxon>Arctium</taxon>
    </lineage>
</organism>